<evidence type="ECO:0000256" key="3">
    <source>
        <dbReference type="ARBA" id="ARBA00022692"/>
    </source>
</evidence>
<dbReference type="NCBIfam" id="NF033808">
    <property type="entry name" value="copper_CopD"/>
    <property type="match status" value="1"/>
</dbReference>
<dbReference type="AlphaFoldDB" id="M5ETT7"/>
<feature type="transmembrane region" description="Helical" evidence="6">
    <location>
        <begin position="187"/>
        <end position="209"/>
    </location>
</feature>
<dbReference type="OrthoDB" id="7032707at2"/>
<feature type="transmembrane region" description="Helical" evidence="6">
    <location>
        <begin position="155"/>
        <end position="175"/>
    </location>
</feature>
<evidence type="ECO:0000313" key="8">
    <source>
        <dbReference type="EMBL" id="CCV08379.1"/>
    </source>
</evidence>
<feature type="transmembrane region" description="Helical" evidence="6">
    <location>
        <begin position="51"/>
        <end position="72"/>
    </location>
</feature>
<accession>M5ETT7</accession>
<dbReference type="GO" id="GO:0005886">
    <property type="term" value="C:plasma membrane"/>
    <property type="evidence" value="ECO:0007669"/>
    <property type="project" value="UniProtKB-SubCell"/>
</dbReference>
<keyword evidence="2" id="KW-1003">Cell membrane</keyword>
<dbReference type="PANTHER" id="PTHR34820">
    <property type="entry name" value="INNER MEMBRANE PROTEIN YEBZ"/>
    <property type="match status" value="1"/>
</dbReference>
<feature type="transmembrane region" description="Helical" evidence="6">
    <location>
        <begin position="120"/>
        <end position="140"/>
    </location>
</feature>
<evidence type="ECO:0000256" key="5">
    <source>
        <dbReference type="ARBA" id="ARBA00023136"/>
    </source>
</evidence>
<dbReference type="Proteomes" id="UP000012062">
    <property type="component" value="Unassembled WGS sequence"/>
</dbReference>
<dbReference type="STRING" id="1297569.MESS2_740006"/>
<keyword evidence="5 6" id="KW-0472">Membrane</keyword>
<dbReference type="GO" id="GO:0006825">
    <property type="term" value="P:copper ion transport"/>
    <property type="evidence" value="ECO:0007669"/>
    <property type="project" value="InterPro"/>
</dbReference>
<feature type="transmembrane region" description="Helical" evidence="6">
    <location>
        <begin position="92"/>
        <end position="113"/>
    </location>
</feature>
<keyword evidence="3 6" id="KW-0812">Transmembrane</keyword>
<evidence type="ECO:0000259" key="7">
    <source>
        <dbReference type="Pfam" id="PF05425"/>
    </source>
</evidence>
<evidence type="ECO:0000256" key="2">
    <source>
        <dbReference type="ARBA" id="ARBA00022475"/>
    </source>
</evidence>
<feature type="transmembrane region" description="Helical" evidence="6">
    <location>
        <begin position="12"/>
        <end position="31"/>
    </location>
</feature>
<sequence>MDTLLVVGRFCHYLAAMILFGSSATAGYLTWSLPLASREQVMSRLQTVHRAAALSAMASAMVWLFAVAGGMGEGWVDAFDPVFVGKVLSNTSFGVVWLWRLVAGVTLVLLTIVGRRGGTLLALLSGLSLLSIALTGHAAMEDGTRALVYGSSDGIHLLAGAIWIGGLVTLALALSTPEGGGAAIRRFSLLGYWAVLAVMLSGVVNAWFLVGSPQYLITTTYGRLLAIKLILVASMVGVAMLNRFRFAPRLARDPDRIGHLLRTTVRIELVLALLVLLLVAVFGTLAPPA</sequence>
<keyword evidence="4 6" id="KW-1133">Transmembrane helix</keyword>
<organism evidence="8 9">
    <name type="scientific">Mesorhizobium metallidurans STM 2683</name>
    <dbReference type="NCBI Taxonomy" id="1297569"/>
    <lineage>
        <taxon>Bacteria</taxon>
        <taxon>Pseudomonadati</taxon>
        <taxon>Pseudomonadota</taxon>
        <taxon>Alphaproteobacteria</taxon>
        <taxon>Hyphomicrobiales</taxon>
        <taxon>Phyllobacteriaceae</taxon>
        <taxon>Mesorhizobium</taxon>
    </lineage>
</organism>
<dbReference type="eggNOG" id="COG1276">
    <property type="taxonomic scope" value="Bacteria"/>
</dbReference>
<feature type="transmembrane region" description="Helical" evidence="6">
    <location>
        <begin position="221"/>
        <end position="244"/>
    </location>
</feature>
<evidence type="ECO:0000256" key="4">
    <source>
        <dbReference type="ARBA" id="ARBA00022989"/>
    </source>
</evidence>
<dbReference type="InterPro" id="IPR047689">
    <property type="entry name" value="CopD"/>
</dbReference>
<reference evidence="8 9" key="1">
    <citation type="submission" date="2013-02" db="EMBL/GenBank/DDBJ databases">
        <authorList>
            <person name="Genoscope - CEA"/>
        </authorList>
    </citation>
    <scope>NUCLEOTIDE SEQUENCE [LARGE SCALE GENOMIC DNA]</scope>
    <source>
        <strain evidence="8 9">STM 2683</strain>
    </source>
</reference>
<feature type="transmembrane region" description="Helical" evidence="6">
    <location>
        <begin position="265"/>
        <end position="286"/>
    </location>
</feature>
<dbReference type="PANTHER" id="PTHR34820:SF4">
    <property type="entry name" value="INNER MEMBRANE PROTEIN YEBZ"/>
    <property type="match status" value="1"/>
</dbReference>
<dbReference type="Pfam" id="PF05425">
    <property type="entry name" value="CopD"/>
    <property type="match status" value="1"/>
</dbReference>
<feature type="domain" description="Copper resistance protein D" evidence="7">
    <location>
        <begin position="182"/>
        <end position="281"/>
    </location>
</feature>
<dbReference type="InterPro" id="IPR008457">
    <property type="entry name" value="Cu-R_CopD_dom"/>
</dbReference>
<evidence type="ECO:0000256" key="1">
    <source>
        <dbReference type="ARBA" id="ARBA00004651"/>
    </source>
</evidence>
<name>M5ETT7_9HYPH</name>
<protein>
    <recommendedName>
        <fullName evidence="7">Copper resistance protein D domain-containing protein</fullName>
    </recommendedName>
</protein>
<keyword evidence="9" id="KW-1185">Reference proteome</keyword>
<dbReference type="InterPro" id="IPR032694">
    <property type="entry name" value="CopC/D"/>
</dbReference>
<comment type="caution">
    <text evidence="8">The sequence shown here is derived from an EMBL/GenBank/DDBJ whole genome shotgun (WGS) entry which is preliminary data.</text>
</comment>
<comment type="subcellular location">
    <subcellularLocation>
        <location evidence="1">Cell membrane</location>
        <topology evidence="1">Multi-pass membrane protein</topology>
    </subcellularLocation>
</comment>
<gene>
    <name evidence="8" type="ORF">MESS2_740006</name>
</gene>
<dbReference type="EMBL" id="CAUM01000144">
    <property type="protein sequence ID" value="CCV08379.1"/>
    <property type="molecule type" value="Genomic_DNA"/>
</dbReference>
<evidence type="ECO:0000256" key="6">
    <source>
        <dbReference type="SAM" id="Phobius"/>
    </source>
</evidence>
<evidence type="ECO:0000313" key="9">
    <source>
        <dbReference type="Proteomes" id="UP000012062"/>
    </source>
</evidence>
<proteinExistence type="predicted"/>
<dbReference type="RefSeq" id="WP_008877253.1">
    <property type="nucleotide sequence ID" value="NZ_CAUM01000144.1"/>
</dbReference>